<dbReference type="Proteomes" id="UP000006461">
    <property type="component" value="Chromosome"/>
</dbReference>
<feature type="region of interest" description="Disordered" evidence="1">
    <location>
        <begin position="164"/>
        <end position="183"/>
    </location>
</feature>
<evidence type="ECO:0000256" key="1">
    <source>
        <dbReference type="SAM" id="MobiDB-lite"/>
    </source>
</evidence>
<dbReference type="OrthoDB" id="5188445at2"/>
<dbReference type="STRING" id="477641.MODMU_2531"/>
<name>I4EX47_MODI5</name>
<evidence type="ECO:0000313" key="3">
    <source>
        <dbReference type="Proteomes" id="UP000006461"/>
    </source>
</evidence>
<accession>I4EX47</accession>
<dbReference type="EMBL" id="FO203431">
    <property type="protein sequence ID" value="CCH87960.1"/>
    <property type="molecule type" value="Genomic_DNA"/>
</dbReference>
<protein>
    <submittedName>
        <fullName evidence="2">Uncharacterized protein</fullName>
    </submittedName>
</protein>
<reference evidence="2 3" key="1">
    <citation type="journal article" date="2012" name="J. Bacteriol.">
        <title>Genome Sequence of Radiation-Resistant Modestobacter marinus Strain BC501, a Representative Actinobacterium That Thrives on Calcareous Stone Surfaces.</title>
        <authorList>
            <person name="Normand P."/>
            <person name="Gury J."/>
            <person name="Pujic P."/>
            <person name="Chouaia B."/>
            <person name="Crotti E."/>
            <person name="Brusetti L."/>
            <person name="Daffonchio D."/>
            <person name="Vacherie B."/>
            <person name="Barbe V."/>
            <person name="Medigue C."/>
            <person name="Calteau A."/>
            <person name="Ghodhbane-Gtari F."/>
            <person name="Essoussi I."/>
            <person name="Nouioui I."/>
            <person name="Abbassi-Ghozzi I."/>
            <person name="Gtari M."/>
        </authorList>
    </citation>
    <scope>NUCLEOTIDE SEQUENCE [LARGE SCALE GENOMIC DNA]</scope>
    <source>
        <strain evidence="3">BC 501</strain>
    </source>
</reference>
<keyword evidence="3" id="KW-1185">Reference proteome</keyword>
<proteinExistence type="predicted"/>
<dbReference type="AlphaFoldDB" id="I4EX47"/>
<sequence>MTDILRSTVPIASAAELSLWWAEVLSGDHHPGATLAMLWLDSLGHRIGRCLRITGVADPDLRAAQAVLQVHRAVTADGVDDGHVAFALSRPGGADVTAADEEWADVLDALLVDRDEGTWSLHLAAGGWITPVVHPPAVRFDPRRVALRSPGDLLDREWLVGQNSGHDDAVARDGEGSVQPGDR</sequence>
<gene>
    <name evidence="2" type="ordered locus">MODMU_2531</name>
</gene>
<organism evidence="2 3">
    <name type="scientific">Modestobacter italicus (strain DSM 44449 / CECT 9708 / BC 501)</name>
    <dbReference type="NCBI Taxonomy" id="2732864"/>
    <lineage>
        <taxon>Bacteria</taxon>
        <taxon>Bacillati</taxon>
        <taxon>Actinomycetota</taxon>
        <taxon>Actinomycetes</taxon>
        <taxon>Geodermatophilales</taxon>
        <taxon>Geodermatophilaceae</taxon>
        <taxon>Modestobacter</taxon>
    </lineage>
</organism>
<dbReference type="HOGENOM" id="CLU_1473625_0_0_11"/>
<dbReference type="KEGG" id="mmar:MODMU_2531"/>
<feature type="compositionally biased region" description="Basic and acidic residues" evidence="1">
    <location>
        <begin position="165"/>
        <end position="183"/>
    </location>
</feature>
<evidence type="ECO:0000313" key="2">
    <source>
        <dbReference type="EMBL" id="CCH87960.1"/>
    </source>
</evidence>